<dbReference type="PANTHER" id="PTHR38701">
    <property type="entry name" value="CHROMOSOME 8, WHOLE GENOME SHOTGUN SEQUENCE"/>
    <property type="match status" value="1"/>
</dbReference>
<accession>A0A1C7NQ90</accession>
<feature type="region of interest" description="Disordered" evidence="1">
    <location>
        <begin position="190"/>
        <end position="255"/>
    </location>
</feature>
<keyword evidence="3" id="KW-1185">Reference proteome</keyword>
<feature type="compositionally biased region" description="Low complexity" evidence="1">
    <location>
        <begin position="90"/>
        <end position="106"/>
    </location>
</feature>
<comment type="caution">
    <text evidence="2">The sequence shown here is derived from an EMBL/GenBank/DDBJ whole genome shotgun (WGS) entry which is preliminary data.</text>
</comment>
<protein>
    <submittedName>
        <fullName evidence="2">Uncharacterized protein</fullName>
    </submittedName>
</protein>
<feature type="compositionally biased region" description="Low complexity" evidence="1">
    <location>
        <begin position="30"/>
        <end position="40"/>
    </location>
</feature>
<name>A0A1C7NQ90_9FUNG</name>
<dbReference type="AlphaFoldDB" id="A0A1C7NQ90"/>
<feature type="region of interest" description="Disordered" evidence="1">
    <location>
        <begin position="1"/>
        <end position="106"/>
    </location>
</feature>
<evidence type="ECO:0000256" key="1">
    <source>
        <dbReference type="SAM" id="MobiDB-lite"/>
    </source>
</evidence>
<dbReference type="InParanoid" id="A0A1C7NQ90"/>
<dbReference type="PANTHER" id="PTHR38701:SF1">
    <property type="entry name" value="UP-REGULATED DURING SEPTATION PROTEIN 1 DOMAIN-CONTAINING PROTEIN"/>
    <property type="match status" value="1"/>
</dbReference>
<proteinExistence type="predicted"/>
<evidence type="ECO:0000313" key="3">
    <source>
        <dbReference type="Proteomes" id="UP000093000"/>
    </source>
</evidence>
<feature type="compositionally biased region" description="Basic residues" evidence="1">
    <location>
        <begin position="421"/>
        <end position="437"/>
    </location>
</feature>
<dbReference type="OrthoDB" id="2555519at2759"/>
<feature type="compositionally biased region" description="Acidic residues" evidence="1">
    <location>
        <begin position="377"/>
        <end position="391"/>
    </location>
</feature>
<dbReference type="STRING" id="101091.A0A1C7NQ90"/>
<feature type="region of interest" description="Disordered" evidence="1">
    <location>
        <begin position="375"/>
        <end position="437"/>
    </location>
</feature>
<sequence length="437" mass="49229">MTKEPNTPKAVNIIRPTGNTNYGLLNPSHGSNGSTTSNTSQRRPGSVLSASSTGSRKPPRIAHTVIKEKPTLNLYHPPTRKPSYDDFHRSSPSSSRPSIEIYKPQPQQQQVKKSYMTHPSFSASDSSLQHIKVLNNNNRPRSSSSYKPPANYRSVLGVINTPAINEGNRVIHEVSVDNPVADRQVRSVLSYASSEEDDDDDEDDLEDNLEGLEDEDESDSNDEKEDQDSHLHEQDDTLHEDQEEEEEEEEVVEARVNRKIEDLELTVKSLLTVNAMLEATVRKQASQLNQYKKSGHIGNLEDIDAIVSHEELIGHSLNGTEQTEAEAEEEDWEKDELFQKLKRVTEQLIEQGQKSVEFEYKILGRVLSNYDGSLEQVQEEEEDEEKDEDNNDTSSLPLSNQVPIEATIPNNKLTMIPASSSRKKQPVHSKRRLSNKS</sequence>
<organism evidence="2 3">
    <name type="scientific">Choanephora cucurbitarum</name>
    <dbReference type="NCBI Taxonomy" id="101091"/>
    <lineage>
        <taxon>Eukaryota</taxon>
        <taxon>Fungi</taxon>
        <taxon>Fungi incertae sedis</taxon>
        <taxon>Mucoromycota</taxon>
        <taxon>Mucoromycotina</taxon>
        <taxon>Mucoromycetes</taxon>
        <taxon>Mucorales</taxon>
        <taxon>Mucorineae</taxon>
        <taxon>Choanephoraceae</taxon>
        <taxon>Choanephoroideae</taxon>
        <taxon>Choanephora</taxon>
    </lineage>
</organism>
<feature type="compositionally biased region" description="Acidic residues" evidence="1">
    <location>
        <begin position="194"/>
        <end position="226"/>
    </location>
</feature>
<dbReference type="EMBL" id="LUGH01000016">
    <property type="protein sequence ID" value="OBZ91263.1"/>
    <property type="molecule type" value="Genomic_DNA"/>
</dbReference>
<feature type="compositionally biased region" description="Basic and acidic residues" evidence="1">
    <location>
        <begin position="227"/>
        <end position="240"/>
    </location>
</feature>
<dbReference type="Proteomes" id="UP000093000">
    <property type="component" value="Unassembled WGS sequence"/>
</dbReference>
<feature type="compositionally biased region" description="Acidic residues" evidence="1">
    <location>
        <begin position="241"/>
        <end position="251"/>
    </location>
</feature>
<evidence type="ECO:0000313" key="2">
    <source>
        <dbReference type="EMBL" id="OBZ91263.1"/>
    </source>
</evidence>
<gene>
    <name evidence="2" type="ORF">A0J61_00665</name>
</gene>
<feature type="compositionally biased region" description="Polar residues" evidence="1">
    <location>
        <begin position="393"/>
        <end position="420"/>
    </location>
</feature>
<reference evidence="2 3" key="1">
    <citation type="submission" date="2016-03" db="EMBL/GenBank/DDBJ databases">
        <title>Choanephora cucurbitarum.</title>
        <authorList>
            <person name="Min B."/>
            <person name="Park H."/>
            <person name="Park J.-H."/>
            <person name="Shin H.-D."/>
            <person name="Choi I.-G."/>
        </authorList>
    </citation>
    <scope>NUCLEOTIDE SEQUENCE [LARGE SCALE GENOMIC DNA]</scope>
    <source>
        <strain evidence="2 3">KUS-F28377</strain>
    </source>
</reference>